<organism evidence="2 3">
    <name type="scientific">Caenorhabditis angaria</name>
    <dbReference type="NCBI Taxonomy" id="860376"/>
    <lineage>
        <taxon>Eukaryota</taxon>
        <taxon>Metazoa</taxon>
        <taxon>Ecdysozoa</taxon>
        <taxon>Nematoda</taxon>
        <taxon>Chromadorea</taxon>
        <taxon>Rhabditida</taxon>
        <taxon>Rhabditina</taxon>
        <taxon>Rhabditomorpha</taxon>
        <taxon>Rhabditoidea</taxon>
        <taxon>Rhabditidae</taxon>
        <taxon>Peloderinae</taxon>
        <taxon>Caenorhabditis</taxon>
    </lineage>
</organism>
<proteinExistence type="predicted"/>
<sequence length="86" mass="9866">MIIQIFFIQLLFFTEIFAIPPSFSNFDAKPLRAAMENYKKPLPTTTTRKPGTPGNPLKIFSDHEIRQKMDNAMRIHRMNKITGGAL</sequence>
<keyword evidence="3" id="KW-1185">Reference proteome</keyword>
<dbReference type="Proteomes" id="UP001152747">
    <property type="component" value="Unassembled WGS sequence"/>
</dbReference>
<evidence type="ECO:0000313" key="3">
    <source>
        <dbReference type="Proteomes" id="UP001152747"/>
    </source>
</evidence>
<evidence type="ECO:0000256" key="1">
    <source>
        <dbReference type="SAM" id="SignalP"/>
    </source>
</evidence>
<feature type="signal peptide" evidence="1">
    <location>
        <begin position="1"/>
        <end position="18"/>
    </location>
</feature>
<name>A0A9P1IGJ2_9PELO</name>
<gene>
    <name evidence="2" type="ORF">CAMP_LOCUS6328</name>
</gene>
<accession>A0A9P1IGJ2</accession>
<dbReference type="AlphaFoldDB" id="A0A9P1IGJ2"/>
<evidence type="ECO:0000313" key="2">
    <source>
        <dbReference type="EMBL" id="CAI5443691.1"/>
    </source>
</evidence>
<keyword evidence="1" id="KW-0732">Signal</keyword>
<comment type="caution">
    <text evidence="2">The sequence shown here is derived from an EMBL/GenBank/DDBJ whole genome shotgun (WGS) entry which is preliminary data.</text>
</comment>
<reference evidence="2" key="1">
    <citation type="submission" date="2022-11" db="EMBL/GenBank/DDBJ databases">
        <authorList>
            <person name="Kikuchi T."/>
        </authorList>
    </citation>
    <scope>NUCLEOTIDE SEQUENCE</scope>
    <source>
        <strain evidence="2">PS1010</strain>
    </source>
</reference>
<dbReference type="EMBL" id="CANHGI010000002">
    <property type="protein sequence ID" value="CAI5443691.1"/>
    <property type="molecule type" value="Genomic_DNA"/>
</dbReference>
<feature type="chain" id="PRO_5040279614" evidence="1">
    <location>
        <begin position="19"/>
        <end position="86"/>
    </location>
</feature>
<protein>
    <submittedName>
        <fullName evidence="2">Uncharacterized protein</fullName>
    </submittedName>
</protein>